<reference evidence="3" key="1">
    <citation type="submission" date="2016-05" db="EMBL/GenBank/DDBJ databases">
        <title>Comparative genomics of biotechnologically important yeasts.</title>
        <authorList>
            <consortium name="DOE Joint Genome Institute"/>
            <person name="Riley R."/>
            <person name="Haridas S."/>
            <person name="Wolfe K.H."/>
            <person name="Lopes M.R."/>
            <person name="Hittinger C.T."/>
            <person name="Goker M."/>
            <person name="Salamov A."/>
            <person name="Wisecaver J."/>
            <person name="Long T.M."/>
            <person name="Aerts A.L."/>
            <person name="Barry K."/>
            <person name="Choi C."/>
            <person name="Clum A."/>
            <person name="Coughlan A.Y."/>
            <person name="Deshpande S."/>
            <person name="Douglass A.P."/>
            <person name="Hanson S.J."/>
            <person name="Klenk H.-P."/>
            <person name="Labutti K."/>
            <person name="Lapidus A."/>
            <person name="Lindquist E."/>
            <person name="Lipzen A."/>
            <person name="Meier-Kolthoff J.P."/>
            <person name="Ohm R.A."/>
            <person name="Otillar R.P."/>
            <person name="Pangilinan J."/>
            <person name="Peng Y."/>
            <person name="Rokas A."/>
            <person name="Rosa C.A."/>
            <person name="Scheuner C."/>
            <person name="Sibirny A.A."/>
            <person name="Slot J.C."/>
            <person name="Stielow J.B."/>
            <person name="Sun H."/>
            <person name="Kurtzman C.P."/>
            <person name="Blackwell M."/>
            <person name="Grigoriev I.V."/>
            <person name="Jeffries T.W."/>
        </authorList>
    </citation>
    <scope>NUCLEOTIDE SEQUENCE [LARGE SCALE GENOMIC DNA]</scope>
    <source>
        <strain evidence="3">NRRL Y-1933</strain>
    </source>
</reference>
<feature type="compositionally biased region" description="Acidic residues" evidence="1">
    <location>
        <begin position="725"/>
        <end position="736"/>
    </location>
</feature>
<name>A0A1E4RM92_9ASCO</name>
<evidence type="ECO:0000313" key="3">
    <source>
        <dbReference type="Proteomes" id="UP000095085"/>
    </source>
</evidence>
<dbReference type="OrthoDB" id="4019860at2759"/>
<feature type="compositionally biased region" description="Polar residues" evidence="1">
    <location>
        <begin position="436"/>
        <end position="450"/>
    </location>
</feature>
<feature type="region of interest" description="Disordered" evidence="1">
    <location>
        <begin position="670"/>
        <end position="743"/>
    </location>
</feature>
<feature type="region of interest" description="Disordered" evidence="1">
    <location>
        <begin position="391"/>
        <end position="483"/>
    </location>
</feature>
<dbReference type="RefSeq" id="XP_020077449.1">
    <property type="nucleotide sequence ID" value="XM_020222923.1"/>
</dbReference>
<dbReference type="AlphaFoldDB" id="A0A1E4RM92"/>
<feature type="region of interest" description="Disordered" evidence="1">
    <location>
        <begin position="499"/>
        <end position="522"/>
    </location>
</feature>
<evidence type="ECO:0008006" key="4">
    <source>
        <dbReference type="Google" id="ProtNLM"/>
    </source>
</evidence>
<dbReference type="EMBL" id="KV454539">
    <property type="protein sequence ID" value="ODV68382.1"/>
    <property type="molecule type" value="Genomic_DNA"/>
</dbReference>
<dbReference type="Proteomes" id="UP000095085">
    <property type="component" value="Unassembled WGS sequence"/>
</dbReference>
<feature type="compositionally biased region" description="Polar residues" evidence="1">
    <location>
        <begin position="393"/>
        <end position="411"/>
    </location>
</feature>
<evidence type="ECO:0000256" key="1">
    <source>
        <dbReference type="SAM" id="MobiDB-lite"/>
    </source>
</evidence>
<organism evidence="2 3">
    <name type="scientific">Hyphopichia burtonii NRRL Y-1933</name>
    <dbReference type="NCBI Taxonomy" id="984485"/>
    <lineage>
        <taxon>Eukaryota</taxon>
        <taxon>Fungi</taxon>
        <taxon>Dikarya</taxon>
        <taxon>Ascomycota</taxon>
        <taxon>Saccharomycotina</taxon>
        <taxon>Pichiomycetes</taxon>
        <taxon>Debaryomycetaceae</taxon>
        <taxon>Hyphopichia</taxon>
    </lineage>
</organism>
<evidence type="ECO:0000313" key="2">
    <source>
        <dbReference type="EMBL" id="ODV68382.1"/>
    </source>
</evidence>
<feature type="compositionally biased region" description="Basic residues" evidence="1">
    <location>
        <begin position="710"/>
        <end position="720"/>
    </location>
</feature>
<protein>
    <recommendedName>
        <fullName evidence="4">BRCT domain-containing protein</fullName>
    </recommendedName>
</protein>
<dbReference type="GeneID" id="30997472"/>
<keyword evidence="3" id="KW-1185">Reference proteome</keyword>
<accession>A0A1E4RM92</accession>
<feature type="compositionally biased region" description="Basic and acidic residues" evidence="1">
    <location>
        <begin position="513"/>
        <end position="522"/>
    </location>
</feature>
<gene>
    <name evidence="2" type="ORF">HYPBUDRAFT_187920</name>
</gene>
<sequence>MWLFKASLDDKLINEQFLRYNSELEIGRSEDYRNDPNSLLIEGLKVPKNFFTVKVMSPNDGPVTPLFIRIRSRMPLKINDSKYYLKEGESPLIVDFTDRFTDRFIDQENHLRFKIERGSSKMCQITLKWVPFNIYPYSGLVLINNIQQQNPLVSKIQEVCNLKIDLRLCEDIFLATHYVTLLSQKNHELRIALLRGIPIVYSTWLDCIKDEFNDIKKWSINLSNFLPPSRRGDNLYMIPSQSRDSLFQDSFMVVFVDDTKKKTRELVELLGCLSALIERLRSDKYFKSNKLDGDLLKEDIKKISKAYNPERHCFIMTELNEDLTFTSSLKSFAESLNGEIVTEESLFNCIKYNSKSSLKPLCLSQNETDTQIRRRKRRKIEKASGLDFFDFTPSISTPAPNETQTQTQQIGSFPHSPITIDESSQKQNTETDIRKTLQSAQKAMTESTRALNGIERGSISPVSKQHEPEGFEPTEPEPKQPKPKELELNFMEHKGLAIEETTESSSKRSAPLELRHDQPDRKKLKLKEPEKIGKFMPSISLIDAIRNTKEEQEQVVKKELGLDGSDQPLDEKLKDLAIVELFEIKLRSPKLSEAERTHLSFKGRKNFKRFNKNQKSKSALSRSFLDLEPITLDNKITFKSEDQGDTDATTDLELNMTKDFDGLMDDVNGYQPQGPAFVEHDEKSDNEEGFSFGKGESLFVPADSQNSPAKPRHIPIRKVSHGGNDNDDDDDDDDDEPRFAFSR</sequence>
<proteinExistence type="predicted"/>